<keyword evidence="4" id="KW-0808">Transferase</keyword>
<feature type="region of interest" description="Disordered" evidence="2">
    <location>
        <begin position="1"/>
        <end position="23"/>
    </location>
</feature>
<evidence type="ECO:0000256" key="2">
    <source>
        <dbReference type="SAM" id="MobiDB-lite"/>
    </source>
</evidence>
<dbReference type="Pfam" id="PF08241">
    <property type="entry name" value="Methyltransf_11"/>
    <property type="match status" value="1"/>
</dbReference>
<proteinExistence type="predicted"/>
<reference evidence="4 5" key="1">
    <citation type="submission" date="2019-06" db="EMBL/GenBank/DDBJ databases">
        <title>Sequencing the genomes of 1000 actinobacteria strains.</title>
        <authorList>
            <person name="Klenk H.-P."/>
        </authorList>
    </citation>
    <scope>NUCLEOTIDE SEQUENCE [LARGE SCALE GENOMIC DNA]</scope>
    <source>
        <strain evidence="4 5">DSM 4813</strain>
    </source>
</reference>
<organism evidence="4 5">
    <name type="scientific">Rarobacter faecitabidus</name>
    <dbReference type="NCBI Taxonomy" id="13243"/>
    <lineage>
        <taxon>Bacteria</taxon>
        <taxon>Bacillati</taxon>
        <taxon>Actinomycetota</taxon>
        <taxon>Actinomycetes</taxon>
        <taxon>Micrococcales</taxon>
        <taxon>Rarobacteraceae</taxon>
        <taxon>Rarobacter</taxon>
    </lineage>
</organism>
<evidence type="ECO:0000313" key="5">
    <source>
        <dbReference type="Proteomes" id="UP000315389"/>
    </source>
</evidence>
<dbReference type="InterPro" id="IPR029063">
    <property type="entry name" value="SAM-dependent_MTases_sf"/>
</dbReference>
<dbReference type="AlphaFoldDB" id="A0A542ZWQ9"/>
<dbReference type="OrthoDB" id="8221452at2"/>
<dbReference type="GO" id="GO:0032259">
    <property type="term" value="P:methylation"/>
    <property type="evidence" value="ECO:0007669"/>
    <property type="project" value="UniProtKB-KW"/>
</dbReference>
<evidence type="ECO:0000313" key="4">
    <source>
        <dbReference type="EMBL" id="TQL64630.1"/>
    </source>
</evidence>
<dbReference type="GO" id="GO:0008757">
    <property type="term" value="F:S-adenosylmethionine-dependent methyltransferase activity"/>
    <property type="evidence" value="ECO:0007669"/>
    <property type="project" value="InterPro"/>
</dbReference>
<feature type="domain" description="Methyltransferase type 11" evidence="3">
    <location>
        <begin position="110"/>
        <end position="197"/>
    </location>
</feature>
<accession>A0A542ZWQ9</accession>
<dbReference type="InterPro" id="IPR013216">
    <property type="entry name" value="Methyltransf_11"/>
</dbReference>
<dbReference type="GO" id="GO:0006596">
    <property type="term" value="P:polyamine biosynthetic process"/>
    <property type="evidence" value="ECO:0007669"/>
    <property type="project" value="UniProtKB-KW"/>
</dbReference>
<keyword evidence="5" id="KW-1185">Reference proteome</keyword>
<dbReference type="PANTHER" id="PTHR43317:SF1">
    <property type="entry name" value="THERMOSPERMINE SYNTHASE ACAULIS5"/>
    <property type="match status" value="1"/>
</dbReference>
<keyword evidence="1" id="KW-0620">Polyamine biosynthesis</keyword>
<dbReference type="Proteomes" id="UP000315389">
    <property type="component" value="Unassembled WGS sequence"/>
</dbReference>
<dbReference type="PANTHER" id="PTHR43317">
    <property type="entry name" value="THERMOSPERMINE SYNTHASE ACAULIS5"/>
    <property type="match status" value="1"/>
</dbReference>
<dbReference type="Gene3D" id="3.40.50.150">
    <property type="entry name" value="Vaccinia Virus protein VP39"/>
    <property type="match status" value="1"/>
</dbReference>
<keyword evidence="4" id="KW-0489">Methyltransferase</keyword>
<dbReference type="NCBIfam" id="NF037959">
    <property type="entry name" value="MFS_SpdSyn"/>
    <property type="match status" value="1"/>
</dbReference>
<dbReference type="EMBL" id="VFOS01000001">
    <property type="protein sequence ID" value="TQL64630.1"/>
    <property type="molecule type" value="Genomic_DNA"/>
</dbReference>
<evidence type="ECO:0000256" key="1">
    <source>
        <dbReference type="ARBA" id="ARBA00023115"/>
    </source>
</evidence>
<evidence type="ECO:0000259" key="3">
    <source>
        <dbReference type="Pfam" id="PF08241"/>
    </source>
</evidence>
<gene>
    <name evidence="4" type="ORF">FB461_1139</name>
</gene>
<name>A0A542ZWQ9_RARFA</name>
<sequence>MPPRSSGRGRRPARPATSTASRDPLTLQGETIELSHGTAHIEPDRDASRAFTLFVNGVPSSYIDLADPTRLGFEYLEIMQAIIDALHPGRIRVTHLGGAACSLARTLCAERPDSVHIAIEIDELLASFAREWLDLPRSPQLRIRTGDARAALAGMRSESADVIVRDAFAGDTTPAHLTTEQFFAEAARVLAPGGILLANIADKPPLSLVKREISSAIAGFGHQARLAIAAEPGILRGRRYGNIVMVVAKPWAAETNGARERWDSLAAIERPLRTLPTPVRVLLHHEAVAFSAGAPAIID</sequence>
<protein>
    <submittedName>
        <fullName evidence="4">Methyltransferase family protein</fullName>
    </submittedName>
</protein>
<dbReference type="RefSeq" id="WP_142119706.1">
    <property type="nucleotide sequence ID" value="NZ_BAAASV010000001.1"/>
</dbReference>
<dbReference type="CDD" id="cd02440">
    <property type="entry name" value="AdoMet_MTases"/>
    <property type="match status" value="1"/>
</dbReference>
<comment type="caution">
    <text evidence="4">The sequence shown here is derived from an EMBL/GenBank/DDBJ whole genome shotgun (WGS) entry which is preliminary data.</text>
</comment>
<dbReference type="SUPFAM" id="SSF53335">
    <property type="entry name" value="S-adenosyl-L-methionine-dependent methyltransferases"/>
    <property type="match status" value="1"/>
</dbReference>